<organism evidence="2 3">
    <name type="scientific">Pleurodeles waltl</name>
    <name type="common">Iberian ribbed newt</name>
    <dbReference type="NCBI Taxonomy" id="8319"/>
    <lineage>
        <taxon>Eukaryota</taxon>
        <taxon>Metazoa</taxon>
        <taxon>Chordata</taxon>
        <taxon>Craniata</taxon>
        <taxon>Vertebrata</taxon>
        <taxon>Euteleostomi</taxon>
        <taxon>Amphibia</taxon>
        <taxon>Batrachia</taxon>
        <taxon>Caudata</taxon>
        <taxon>Salamandroidea</taxon>
        <taxon>Salamandridae</taxon>
        <taxon>Pleurodelinae</taxon>
        <taxon>Pleurodeles</taxon>
    </lineage>
</organism>
<protein>
    <submittedName>
        <fullName evidence="2">Uncharacterized protein</fullName>
    </submittedName>
</protein>
<comment type="caution">
    <text evidence="2">The sequence shown here is derived from an EMBL/GenBank/DDBJ whole genome shotgun (WGS) entry which is preliminary data.</text>
</comment>
<feature type="region of interest" description="Disordered" evidence="1">
    <location>
        <begin position="155"/>
        <end position="179"/>
    </location>
</feature>
<dbReference type="EMBL" id="JANPWB010000002">
    <property type="protein sequence ID" value="KAJ1209486.1"/>
    <property type="molecule type" value="Genomic_DNA"/>
</dbReference>
<evidence type="ECO:0000313" key="2">
    <source>
        <dbReference type="EMBL" id="KAJ1209486.1"/>
    </source>
</evidence>
<accession>A0AAV7W9U0</accession>
<dbReference type="AlphaFoldDB" id="A0AAV7W9U0"/>
<gene>
    <name evidence="2" type="ORF">NDU88_004864</name>
</gene>
<evidence type="ECO:0000256" key="1">
    <source>
        <dbReference type="SAM" id="MobiDB-lite"/>
    </source>
</evidence>
<dbReference type="Proteomes" id="UP001066276">
    <property type="component" value="Chromosome 1_2"/>
</dbReference>
<sequence>MHRELMWGAQYPEGTLSGPRWLRPLHTAPPSPQLPRWLGAAVTRSTPIYCSASSGSPFPRVSGCDSWIQEGAMDPQAAKGWGRTPCTFMRRPCFWGAQAASVAPLTSNACPAHRPRPLRVPRAWFPTPSRSLLDGITRGRNSVLPLAAPQGGAWSAGPMRLASGSPHPRNASSGPAAHARPRCTSWALNVSVGSAVPHARASSGPRPVP</sequence>
<reference evidence="2" key="1">
    <citation type="journal article" date="2022" name="bioRxiv">
        <title>Sequencing and chromosome-scale assembly of the giantPleurodeles waltlgenome.</title>
        <authorList>
            <person name="Brown T."/>
            <person name="Elewa A."/>
            <person name="Iarovenko S."/>
            <person name="Subramanian E."/>
            <person name="Araus A.J."/>
            <person name="Petzold A."/>
            <person name="Susuki M."/>
            <person name="Suzuki K.-i.T."/>
            <person name="Hayashi T."/>
            <person name="Toyoda A."/>
            <person name="Oliveira C."/>
            <person name="Osipova E."/>
            <person name="Leigh N.D."/>
            <person name="Simon A."/>
            <person name="Yun M.H."/>
        </authorList>
    </citation>
    <scope>NUCLEOTIDE SEQUENCE</scope>
    <source>
        <strain evidence="2">20211129_DDA</strain>
        <tissue evidence="2">Liver</tissue>
    </source>
</reference>
<keyword evidence="3" id="KW-1185">Reference proteome</keyword>
<name>A0AAV7W9U0_PLEWA</name>
<proteinExistence type="predicted"/>
<evidence type="ECO:0000313" key="3">
    <source>
        <dbReference type="Proteomes" id="UP001066276"/>
    </source>
</evidence>